<feature type="transmembrane region" description="Helical" evidence="1">
    <location>
        <begin position="20"/>
        <end position="39"/>
    </location>
</feature>
<keyword evidence="1" id="KW-0812">Transmembrane</keyword>
<dbReference type="Pfam" id="PF14373">
    <property type="entry name" value="Imm_superinfect"/>
    <property type="match status" value="1"/>
</dbReference>
<evidence type="ECO:0000313" key="2">
    <source>
        <dbReference type="EMBL" id="GIU67807.1"/>
    </source>
</evidence>
<reference evidence="2" key="2">
    <citation type="journal article" date="2023" name="ISME Commun">
        <title>Characterization of a bloom-associated alphaproteobacterial lineage, 'Candidatus Phycosocius': insights into freshwater algal-bacterial interactions.</title>
        <authorList>
            <person name="Tanabe Y."/>
            <person name="Yamaguchi H."/>
            <person name="Yoshida M."/>
            <person name="Kai A."/>
            <person name="Okazaki Y."/>
        </authorList>
    </citation>
    <scope>NUCLEOTIDE SEQUENCE</scope>
    <source>
        <strain evidence="2">BOTRYCO-1</strain>
    </source>
</reference>
<dbReference type="InterPro" id="IPR016410">
    <property type="entry name" value="Phage_imm"/>
</dbReference>
<evidence type="ECO:0008006" key="4">
    <source>
        <dbReference type="Google" id="ProtNLM"/>
    </source>
</evidence>
<proteinExistence type="predicted"/>
<comment type="caution">
    <text evidence="2">The sequence shown here is derived from an EMBL/GenBank/DDBJ whole genome shotgun (WGS) entry which is preliminary data.</text>
</comment>
<accession>A0ABQ4PXN8</accession>
<keyword evidence="3" id="KW-1185">Reference proteome</keyword>
<reference evidence="2" key="1">
    <citation type="submission" date="2021-05" db="EMBL/GenBank/DDBJ databases">
        <authorList>
            <person name="Tanabe Y."/>
        </authorList>
    </citation>
    <scope>NUCLEOTIDE SEQUENCE</scope>
    <source>
        <strain evidence="2">BOTRYCO-1</strain>
    </source>
</reference>
<evidence type="ECO:0000256" key="1">
    <source>
        <dbReference type="SAM" id="Phobius"/>
    </source>
</evidence>
<keyword evidence="1" id="KW-0472">Membrane</keyword>
<keyword evidence="1" id="KW-1133">Transmembrane helix</keyword>
<organism evidence="2 3">
    <name type="scientific">Candidatus Phycosocius spiralis</name>
    <dbReference type="NCBI Taxonomy" id="2815099"/>
    <lineage>
        <taxon>Bacteria</taxon>
        <taxon>Pseudomonadati</taxon>
        <taxon>Pseudomonadota</taxon>
        <taxon>Alphaproteobacteria</taxon>
        <taxon>Caulobacterales</taxon>
        <taxon>Caulobacterales incertae sedis</taxon>
        <taxon>Candidatus Phycosocius</taxon>
    </lineage>
</organism>
<sequence>MLPILDQKVTAMLENASTGLLVTLVVVTFVIYFVPSFIAIVRRHFYLKQMFVLNVVIGWSTIGWVALLVWAFAGGEIPDKLKHWLKKPKGKPES</sequence>
<name>A0ABQ4PXN8_9PROT</name>
<dbReference type="EMBL" id="BPFZ01000014">
    <property type="protein sequence ID" value="GIU67807.1"/>
    <property type="molecule type" value="Genomic_DNA"/>
</dbReference>
<protein>
    <recommendedName>
        <fullName evidence="4">Superinfection immunity protein</fullName>
    </recommendedName>
</protein>
<evidence type="ECO:0000313" key="3">
    <source>
        <dbReference type="Proteomes" id="UP001161064"/>
    </source>
</evidence>
<dbReference type="RefSeq" id="WP_284360947.1">
    <property type="nucleotide sequence ID" value="NZ_BPFZ01000014.1"/>
</dbReference>
<gene>
    <name evidence="2" type="ORF">PsB1_1961</name>
</gene>
<feature type="transmembrane region" description="Helical" evidence="1">
    <location>
        <begin position="51"/>
        <end position="73"/>
    </location>
</feature>
<dbReference type="Proteomes" id="UP001161064">
    <property type="component" value="Unassembled WGS sequence"/>
</dbReference>